<dbReference type="KEGG" id="knv:Pan216_31190"/>
<keyword evidence="2" id="KW-1185">Reference proteome</keyword>
<accession>A0A518B5N3</accession>
<dbReference type="AlphaFoldDB" id="A0A518B5N3"/>
<evidence type="ECO:0000313" key="2">
    <source>
        <dbReference type="Proteomes" id="UP000317093"/>
    </source>
</evidence>
<evidence type="ECO:0000313" key="1">
    <source>
        <dbReference type="EMBL" id="QDU62252.1"/>
    </source>
</evidence>
<dbReference type="EMBL" id="CP036279">
    <property type="protein sequence ID" value="QDU62252.1"/>
    <property type="molecule type" value="Genomic_DNA"/>
</dbReference>
<reference evidence="1 2" key="1">
    <citation type="submission" date="2019-02" db="EMBL/GenBank/DDBJ databases">
        <title>Deep-cultivation of Planctomycetes and their phenomic and genomic characterization uncovers novel biology.</title>
        <authorList>
            <person name="Wiegand S."/>
            <person name="Jogler M."/>
            <person name="Boedeker C."/>
            <person name="Pinto D."/>
            <person name="Vollmers J."/>
            <person name="Rivas-Marin E."/>
            <person name="Kohn T."/>
            <person name="Peeters S.H."/>
            <person name="Heuer A."/>
            <person name="Rast P."/>
            <person name="Oberbeckmann S."/>
            <person name="Bunk B."/>
            <person name="Jeske O."/>
            <person name="Meyerdierks A."/>
            <person name="Storesund J.E."/>
            <person name="Kallscheuer N."/>
            <person name="Luecker S."/>
            <person name="Lage O.M."/>
            <person name="Pohl T."/>
            <person name="Merkel B.J."/>
            <person name="Hornburger P."/>
            <person name="Mueller R.-W."/>
            <person name="Bruemmer F."/>
            <person name="Labrenz M."/>
            <person name="Spormann A.M."/>
            <person name="Op den Camp H."/>
            <person name="Overmann J."/>
            <person name="Amann R."/>
            <person name="Jetten M.S.M."/>
            <person name="Mascher T."/>
            <person name="Medema M.H."/>
            <person name="Devos D.P."/>
            <person name="Kaster A.-K."/>
            <person name="Ovreas L."/>
            <person name="Rohde M."/>
            <person name="Galperin M.Y."/>
            <person name="Jogler C."/>
        </authorList>
    </citation>
    <scope>NUCLEOTIDE SEQUENCE [LARGE SCALE GENOMIC DNA]</scope>
    <source>
        <strain evidence="1 2">Pan216</strain>
    </source>
</reference>
<proteinExistence type="predicted"/>
<protein>
    <submittedName>
        <fullName evidence="1">Uncharacterized protein</fullName>
    </submittedName>
</protein>
<gene>
    <name evidence="1" type="ORF">Pan216_31190</name>
</gene>
<name>A0A518B5N3_9BACT</name>
<dbReference type="Proteomes" id="UP000317093">
    <property type="component" value="Chromosome"/>
</dbReference>
<organism evidence="1 2">
    <name type="scientific">Kolteria novifilia</name>
    <dbReference type="NCBI Taxonomy" id="2527975"/>
    <lineage>
        <taxon>Bacteria</taxon>
        <taxon>Pseudomonadati</taxon>
        <taxon>Planctomycetota</taxon>
        <taxon>Planctomycetia</taxon>
        <taxon>Kolteriales</taxon>
        <taxon>Kolteriaceae</taxon>
        <taxon>Kolteria</taxon>
    </lineage>
</organism>
<sequence>MPRPDLHPRDRASIGGMVNNLDAGQLPSFTVAAVSQHLRWRENVR</sequence>